<reference evidence="2" key="1">
    <citation type="submission" date="2022-10" db="EMBL/GenBank/DDBJ databases">
        <authorList>
            <person name="Chen Y."/>
            <person name="Dougan E. K."/>
            <person name="Chan C."/>
            <person name="Rhodes N."/>
            <person name="Thang M."/>
        </authorList>
    </citation>
    <scope>NUCLEOTIDE SEQUENCE</scope>
</reference>
<protein>
    <submittedName>
        <fullName evidence="2">Uncharacterized protein</fullName>
    </submittedName>
</protein>
<evidence type="ECO:0000313" key="2">
    <source>
        <dbReference type="EMBL" id="CAI4014973.1"/>
    </source>
</evidence>
<dbReference type="EMBL" id="CAMXCT020006510">
    <property type="protein sequence ID" value="CAL1168348.1"/>
    <property type="molecule type" value="Genomic_DNA"/>
</dbReference>
<feature type="region of interest" description="Disordered" evidence="1">
    <location>
        <begin position="47"/>
        <end position="73"/>
    </location>
</feature>
<reference evidence="3 4" key="2">
    <citation type="submission" date="2024-05" db="EMBL/GenBank/DDBJ databases">
        <authorList>
            <person name="Chen Y."/>
            <person name="Shah S."/>
            <person name="Dougan E. K."/>
            <person name="Thang M."/>
            <person name="Chan C."/>
        </authorList>
    </citation>
    <scope>NUCLEOTIDE SEQUENCE [LARGE SCALE GENOMIC DNA]</scope>
</reference>
<name>A0A9P1DUC9_9DINO</name>
<feature type="non-terminal residue" evidence="2">
    <location>
        <position position="452"/>
    </location>
</feature>
<organism evidence="2">
    <name type="scientific">Cladocopium goreaui</name>
    <dbReference type="NCBI Taxonomy" id="2562237"/>
    <lineage>
        <taxon>Eukaryota</taxon>
        <taxon>Sar</taxon>
        <taxon>Alveolata</taxon>
        <taxon>Dinophyceae</taxon>
        <taxon>Suessiales</taxon>
        <taxon>Symbiodiniaceae</taxon>
        <taxon>Cladocopium</taxon>
    </lineage>
</organism>
<proteinExistence type="predicted"/>
<evidence type="ECO:0000313" key="3">
    <source>
        <dbReference type="EMBL" id="CAL4802285.1"/>
    </source>
</evidence>
<accession>A0A9P1DUC9</accession>
<dbReference type="AlphaFoldDB" id="A0A9P1DUC9"/>
<sequence>VEGMVTGIFGLFESVFALSEIDSSPEHLEGVGHGSVLTAGVDSAAASSMESQPLGASPKKKRSEGTDGARAGNLGLPVKVSKLVDILTMDHKSRVNVEGFMLEQQLAKQDTLTQASVGLGDEEFVKVSLSYMDVVVVTKTPKPVVKLQGTRQTSVKVTGKGPCRVAPDPAYIIKSFKDMGQPEIQATLQGIFTAIDDPIETRAGAKMRPCVLTGDDNRSVRIMVHGGMAEDPDVEIGQRVTVFYAKSQEGLQPNQSGFYWVYDDSWLLFHGKALRSPGTGHIEEIGEMADDELGRKRPDSTVAAGVKADGIGPQDYLRDRMRRNRYARPMLHVLRLWRRSACKLDKKQPASGVRSSGKGVASSLWYGMFKMHGIWLRRLLNMISATANLLSSVEAAMGPETEVRMGFNDAAAVPAASVGDAPRVSQERVLHQCTIGMLQSSGRLSRKDAREL</sequence>
<dbReference type="EMBL" id="CAMXCT010006510">
    <property type="protein sequence ID" value="CAI4014973.1"/>
    <property type="molecule type" value="Genomic_DNA"/>
</dbReference>
<dbReference type="EMBL" id="CAMXCT030006510">
    <property type="protein sequence ID" value="CAL4802285.1"/>
    <property type="molecule type" value="Genomic_DNA"/>
</dbReference>
<comment type="caution">
    <text evidence="2">The sequence shown here is derived from an EMBL/GenBank/DDBJ whole genome shotgun (WGS) entry which is preliminary data.</text>
</comment>
<dbReference type="Proteomes" id="UP001152797">
    <property type="component" value="Unassembled WGS sequence"/>
</dbReference>
<evidence type="ECO:0000313" key="4">
    <source>
        <dbReference type="Proteomes" id="UP001152797"/>
    </source>
</evidence>
<keyword evidence="4" id="KW-1185">Reference proteome</keyword>
<feature type="non-terminal residue" evidence="2">
    <location>
        <position position="1"/>
    </location>
</feature>
<gene>
    <name evidence="2" type="ORF">C1SCF055_LOCUS39829</name>
</gene>
<evidence type="ECO:0000256" key="1">
    <source>
        <dbReference type="SAM" id="MobiDB-lite"/>
    </source>
</evidence>